<dbReference type="Gene3D" id="2.40.240.10">
    <property type="entry name" value="Ribosomal Protein L25, Chain P"/>
    <property type="match status" value="1"/>
</dbReference>
<dbReference type="InterPro" id="IPR036282">
    <property type="entry name" value="Glutathione-S-Trfase_C_sf"/>
</dbReference>
<evidence type="ECO:0000256" key="12">
    <source>
        <dbReference type="ARBA" id="ARBA00048351"/>
    </source>
</evidence>
<dbReference type="SUPFAM" id="SSF52374">
    <property type="entry name" value="Nucleotidylyl transferase"/>
    <property type="match status" value="1"/>
</dbReference>
<keyword evidence="7 13" id="KW-0547">Nucleotide-binding</keyword>
<dbReference type="InterPro" id="IPR001412">
    <property type="entry name" value="aa-tRNA-synth_I_CS"/>
</dbReference>
<dbReference type="InterPro" id="IPR020059">
    <property type="entry name" value="Glu/Gln-tRNA-synth_Ib_codon-bd"/>
</dbReference>
<dbReference type="Gene3D" id="3.40.50.620">
    <property type="entry name" value="HUPs"/>
    <property type="match status" value="1"/>
</dbReference>
<keyword evidence="10 13" id="KW-0030">Aminoacyl-tRNA synthetase</keyword>
<dbReference type="NCBIfam" id="TIGR00463">
    <property type="entry name" value="gltX_arch"/>
    <property type="match status" value="1"/>
</dbReference>
<evidence type="ECO:0000256" key="3">
    <source>
        <dbReference type="ARBA" id="ARBA00012835"/>
    </source>
</evidence>
<dbReference type="GO" id="GO:0004818">
    <property type="term" value="F:glutamate-tRNA ligase activity"/>
    <property type="evidence" value="ECO:0007669"/>
    <property type="project" value="UniProtKB-EC"/>
</dbReference>
<dbReference type="Pfam" id="PF21972">
    <property type="entry name" value="Arc1p_N_like"/>
    <property type="match status" value="1"/>
</dbReference>
<dbReference type="GO" id="GO:0005524">
    <property type="term" value="F:ATP binding"/>
    <property type="evidence" value="ECO:0007669"/>
    <property type="project" value="UniProtKB-KW"/>
</dbReference>
<dbReference type="InterPro" id="IPR000924">
    <property type="entry name" value="Glu/Gln-tRNA-synth"/>
</dbReference>
<dbReference type="CDD" id="cd00807">
    <property type="entry name" value="GlnRS_core"/>
    <property type="match status" value="1"/>
</dbReference>
<dbReference type="GO" id="GO:0005829">
    <property type="term" value="C:cytosol"/>
    <property type="evidence" value="ECO:0007669"/>
    <property type="project" value="TreeGrafter"/>
</dbReference>
<dbReference type="InterPro" id="IPR020061">
    <property type="entry name" value="Glu_tRNA_lig_a-bdl"/>
</dbReference>
<evidence type="ECO:0000313" key="19">
    <source>
        <dbReference type="Proteomes" id="UP000298030"/>
    </source>
</evidence>
<evidence type="ECO:0000259" key="17">
    <source>
        <dbReference type="Pfam" id="PF21972"/>
    </source>
</evidence>
<dbReference type="PROSITE" id="PS00178">
    <property type="entry name" value="AA_TRNA_LIGASE_I"/>
    <property type="match status" value="1"/>
</dbReference>
<keyword evidence="4" id="KW-0963">Cytoplasm</keyword>
<protein>
    <recommendedName>
        <fullName evidence="3">glutamate--tRNA ligase</fullName>
        <ecNumber evidence="3">6.1.1.17</ecNumber>
    </recommendedName>
    <alternativeName>
        <fullName evidence="11">Glutamyl-tRNA synthetase</fullName>
    </alternativeName>
</protein>
<dbReference type="GO" id="GO:0010494">
    <property type="term" value="C:cytoplasmic stress granule"/>
    <property type="evidence" value="ECO:0007669"/>
    <property type="project" value="UniProtKB-ARBA"/>
</dbReference>
<dbReference type="Pfam" id="PF20974">
    <property type="entry name" value="tRNA-synt_1c_C2"/>
    <property type="match status" value="1"/>
</dbReference>
<sequence length="756" mass="84016">MAAVLTVSPKQSPFPYGATALAANTGLAAIVFDDAATSLSLELSGQTTSTEDEIISILAKEGTVAGDSAKTPSFLALATNLRTLTVFNDIVAALDSLDDHLAYRTYLVGHDITAADWAVWGTLKGSVKVLGLLKNNAHVHLVRWFSHLDNLQSTQTLIADLVTAKANKARNNKTAAGFALGLQGAVEGQVVTRFPPEPSGYLHIGHAKAALLNQYFAQMYKGKMIIRFDDTNPSKERSEFEETIMEDLQLMGVHGDQVTHTSDYFDQLYELAVKMIKDGKAYADDTEKERMQKERFDGIASKHREDAVEDSLKRFEEMKTGSTEGQRWCIRAKLSYDNPNKALRDPVIYRCNTLPHHRTGDKWKIYPTYDFACPAVDSLEGVTHALRTNEYRDRNPQYLWMIKTLGLRKVNIWDFSRLNFVYTLLSKRKLHWFVDNKHVSGWDDPRFPTVRGIRRRGMTVEALKQFMLLQGPSQAAVSLEWDSIWALNKKIIDPIAPRHWAILKEKAVPVTINGGPATPEIKSNPKHKKNPEIGEKKTVYASKIIIEQADAASFDDNEEVTLMDWGNAIVRSKEVDASGAITSVIMDLNLAGDFKTTKKKITWLAASTPESPLPTASLVDFDYLITKKKLEENDQFADFVTPVTEFKEEVFADANILDLKKGDIMQFERKGYYIYDGENNGSRGFFLIPDGRAGSIASKAAAATASKAAPAAVPPAKAASAATVSRMYEVEQINADIPLPKPTEVTKMYETDSIHP</sequence>
<dbReference type="Pfam" id="PF00749">
    <property type="entry name" value="tRNA-synt_1c"/>
    <property type="match status" value="1"/>
</dbReference>
<feature type="domain" description="Nuclear-export cofactor Arc1-like N-terminal" evidence="17">
    <location>
        <begin position="76"/>
        <end position="150"/>
    </location>
</feature>
<evidence type="ECO:0000256" key="5">
    <source>
        <dbReference type="ARBA" id="ARBA00022553"/>
    </source>
</evidence>
<dbReference type="Proteomes" id="UP000298030">
    <property type="component" value="Unassembled WGS sequence"/>
</dbReference>
<dbReference type="GO" id="GO:0017102">
    <property type="term" value="C:methionyl glutamyl tRNA synthetase complex"/>
    <property type="evidence" value="ECO:0007669"/>
    <property type="project" value="UniProtKB-ARBA"/>
</dbReference>
<dbReference type="InterPro" id="IPR020058">
    <property type="entry name" value="Glu/Gln-tRNA-synth_Ib_cat-dom"/>
</dbReference>
<dbReference type="PANTHER" id="PTHR43097">
    <property type="entry name" value="GLUTAMINE-TRNA LIGASE"/>
    <property type="match status" value="1"/>
</dbReference>
<dbReference type="STRING" id="71717.A0A4Y7TQG1"/>
<evidence type="ECO:0000256" key="1">
    <source>
        <dbReference type="ARBA" id="ARBA00004496"/>
    </source>
</evidence>
<evidence type="ECO:0000256" key="8">
    <source>
        <dbReference type="ARBA" id="ARBA00022840"/>
    </source>
</evidence>
<evidence type="ECO:0000256" key="13">
    <source>
        <dbReference type="RuleBase" id="RU363037"/>
    </source>
</evidence>
<dbReference type="FunFam" id="1.10.1160.10:FF:000001">
    <property type="entry name" value="Glutamine--tRNA ligase"/>
    <property type="match status" value="1"/>
</dbReference>
<gene>
    <name evidence="18" type="ORF">FA13DRAFT_1728013</name>
</gene>
<dbReference type="Gene3D" id="1.10.1160.10">
    <property type="entry name" value="Glutamyl-trna Synthetase, Domain 2"/>
    <property type="match status" value="1"/>
</dbReference>
<dbReference type="HAMAP" id="MF_02076">
    <property type="entry name" value="Glu_tRNA_synth_type2"/>
    <property type="match status" value="1"/>
</dbReference>
<evidence type="ECO:0000259" key="16">
    <source>
        <dbReference type="Pfam" id="PF20974"/>
    </source>
</evidence>
<dbReference type="EC" id="6.1.1.17" evidence="3"/>
<dbReference type="PRINTS" id="PR00987">
    <property type="entry name" value="TRNASYNTHGLU"/>
</dbReference>
<dbReference type="FunFam" id="3.40.50.620:FF:000070">
    <property type="entry name" value="Bifunctional glutamate/proline--tRNA ligase"/>
    <property type="match status" value="1"/>
</dbReference>
<evidence type="ECO:0000256" key="11">
    <source>
        <dbReference type="ARBA" id="ARBA00030865"/>
    </source>
</evidence>
<dbReference type="OrthoDB" id="10250478at2759"/>
<feature type="domain" description="tRNA synthetases class I (E and Q) anti-codon binding" evidence="16">
    <location>
        <begin position="600"/>
        <end position="676"/>
    </location>
</feature>
<comment type="similarity">
    <text evidence="2">Belongs to the class-I aminoacyl-tRNA synthetase family. Glutamate--tRNA ligase type 2 subfamily.</text>
</comment>
<keyword evidence="5" id="KW-0597">Phosphoprotein</keyword>
<dbReference type="AlphaFoldDB" id="A0A4Y7TQG1"/>
<dbReference type="GO" id="GO:0006424">
    <property type="term" value="P:glutamyl-tRNA aminoacylation"/>
    <property type="evidence" value="ECO:0007669"/>
    <property type="project" value="InterPro"/>
</dbReference>
<proteinExistence type="inferred from homology"/>
<keyword evidence="6 13" id="KW-0436">Ligase</keyword>
<dbReference type="FunFam" id="2.40.240.10:FF:000004">
    <property type="entry name" value="Glutamyl-tRNA synthetase, cytoplasmic"/>
    <property type="match status" value="1"/>
</dbReference>
<dbReference type="InterPro" id="IPR049437">
    <property type="entry name" value="tRNA-synt_1c_C2"/>
</dbReference>
<feature type="domain" description="Glutamyl/glutaminyl-tRNA synthetase class Ib anti-codon binding" evidence="15">
    <location>
        <begin position="496"/>
        <end position="586"/>
    </location>
</feature>
<dbReference type="PANTHER" id="PTHR43097:SF5">
    <property type="entry name" value="GLUTAMATE--TRNA LIGASE"/>
    <property type="match status" value="1"/>
</dbReference>
<keyword evidence="8 13" id="KW-0067">ATP-binding</keyword>
<comment type="subcellular location">
    <subcellularLocation>
        <location evidence="1">Cytoplasm</location>
    </subcellularLocation>
</comment>
<dbReference type="Gene3D" id="1.20.1050.130">
    <property type="match status" value="1"/>
</dbReference>
<comment type="catalytic activity">
    <reaction evidence="12">
        <text>tRNA(Glu) + L-glutamate + ATP = L-glutamyl-tRNA(Glu) + AMP + diphosphate</text>
        <dbReference type="Rhea" id="RHEA:23540"/>
        <dbReference type="Rhea" id="RHEA-COMP:9663"/>
        <dbReference type="Rhea" id="RHEA-COMP:9680"/>
        <dbReference type="ChEBI" id="CHEBI:29985"/>
        <dbReference type="ChEBI" id="CHEBI:30616"/>
        <dbReference type="ChEBI" id="CHEBI:33019"/>
        <dbReference type="ChEBI" id="CHEBI:78442"/>
        <dbReference type="ChEBI" id="CHEBI:78520"/>
        <dbReference type="ChEBI" id="CHEBI:456215"/>
        <dbReference type="EC" id="6.1.1.17"/>
    </reaction>
</comment>
<keyword evidence="19" id="KW-1185">Reference proteome</keyword>
<evidence type="ECO:0000256" key="6">
    <source>
        <dbReference type="ARBA" id="ARBA00022598"/>
    </source>
</evidence>
<keyword evidence="9 13" id="KW-0648">Protein biosynthesis</keyword>
<name>A0A4Y7TQG1_COPMI</name>
<evidence type="ECO:0000259" key="15">
    <source>
        <dbReference type="Pfam" id="PF03950"/>
    </source>
</evidence>
<organism evidence="18 19">
    <name type="scientific">Coprinellus micaceus</name>
    <name type="common">Glistening ink-cap mushroom</name>
    <name type="synonym">Coprinus micaceus</name>
    <dbReference type="NCBI Taxonomy" id="71717"/>
    <lineage>
        <taxon>Eukaryota</taxon>
        <taxon>Fungi</taxon>
        <taxon>Dikarya</taxon>
        <taxon>Basidiomycota</taxon>
        <taxon>Agaricomycotina</taxon>
        <taxon>Agaricomycetes</taxon>
        <taxon>Agaricomycetidae</taxon>
        <taxon>Agaricales</taxon>
        <taxon>Agaricineae</taxon>
        <taxon>Psathyrellaceae</taxon>
        <taxon>Coprinellus</taxon>
    </lineage>
</organism>
<evidence type="ECO:0000313" key="18">
    <source>
        <dbReference type="EMBL" id="TEB36420.1"/>
    </source>
</evidence>
<reference evidence="18 19" key="1">
    <citation type="journal article" date="2019" name="Nat. Ecol. Evol.">
        <title>Megaphylogeny resolves global patterns of mushroom evolution.</title>
        <authorList>
            <person name="Varga T."/>
            <person name="Krizsan K."/>
            <person name="Foldi C."/>
            <person name="Dima B."/>
            <person name="Sanchez-Garcia M."/>
            <person name="Sanchez-Ramirez S."/>
            <person name="Szollosi G.J."/>
            <person name="Szarkandi J.G."/>
            <person name="Papp V."/>
            <person name="Albert L."/>
            <person name="Andreopoulos W."/>
            <person name="Angelini C."/>
            <person name="Antonin V."/>
            <person name="Barry K.W."/>
            <person name="Bougher N.L."/>
            <person name="Buchanan P."/>
            <person name="Buyck B."/>
            <person name="Bense V."/>
            <person name="Catcheside P."/>
            <person name="Chovatia M."/>
            <person name="Cooper J."/>
            <person name="Damon W."/>
            <person name="Desjardin D."/>
            <person name="Finy P."/>
            <person name="Geml J."/>
            <person name="Haridas S."/>
            <person name="Hughes K."/>
            <person name="Justo A."/>
            <person name="Karasinski D."/>
            <person name="Kautmanova I."/>
            <person name="Kiss B."/>
            <person name="Kocsube S."/>
            <person name="Kotiranta H."/>
            <person name="LaButti K.M."/>
            <person name="Lechner B.E."/>
            <person name="Liimatainen K."/>
            <person name="Lipzen A."/>
            <person name="Lukacs Z."/>
            <person name="Mihaltcheva S."/>
            <person name="Morgado L.N."/>
            <person name="Niskanen T."/>
            <person name="Noordeloos M.E."/>
            <person name="Ohm R.A."/>
            <person name="Ortiz-Santana B."/>
            <person name="Ovrebo C."/>
            <person name="Racz N."/>
            <person name="Riley R."/>
            <person name="Savchenko A."/>
            <person name="Shiryaev A."/>
            <person name="Soop K."/>
            <person name="Spirin V."/>
            <person name="Szebenyi C."/>
            <person name="Tomsovsky M."/>
            <person name="Tulloss R.E."/>
            <person name="Uehling J."/>
            <person name="Grigoriev I.V."/>
            <person name="Vagvolgyi C."/>
            <person name="Papp T."/>
            <person name="Martin F.M."/>
            <person name="Miettinen O."/>
            <person name="Hibbett D.S."/>
            <person name="Nagy L.G."/>
        </authorList>
    </citation>
    <scope>NUCLEOTIDE SEQUENCE [LARGE SCALE GENOMIC DNA]</scope>
    <source>
        <strain evidence="18 19">FP101781</strain>
    </source>
</reference>
<accession>A0A4Y7TQG1</accession>
<dbReference type="EMBL" id="QPFP01000006">
    <property type="protein sequence ID" value="TEB36420.1"/>
    <property type="molecule type" value="Genomic_DNA"/>
</dbReference>
<evidence type="ECO:0000256" key="9">
    <source>
        <dbReference type="ARBA" id="ARBA00022917"/>
    </source>
</evidence>
<evidence type="ECO:0000256" key="7">
    <source>
        <dbReference type="ARBA" id="ARBA00022741"/>
    </source>
</evidence>
<feature type="domain" description="Glutamyl/glutaminyl-tRNA synthetase class Ib catalytic" evidence="14">
    <location>
        <begin position="189"/>
        <end position="493"/>
    </location>
</feature>
<comment type="caution">
    <text evidence="18">The sequence shown here is derived from an EMBL/GenBank/DDBJ whole genome shotgun (WGS) entry which is preliminary data.</text>
</comment>
<dbReference type="InterPro" id="IPR014729">
    <property type="entry name" value="Rossmann-like_a/b/a_fold"/>
</dbReference>
<dbReference type="InterPro" id="IPR020056">
    <property type="entry name" value="Rbsml_bL25/Gln-tRNA_synth_N"/>
</dbReference>
<dbReference type="InterPro" id="IPR053836">
    <property type="entry name" value="Arc1-like_N"/>
</dbReference>
<dbReference type="InterPro" id="IPR004526">
    <property type="entry name" value="Glu-tRNA-synth_arc/euk"/>
</dbReference>
<dbReference type="SUPFAM" id="SSF47616">
    <property type="entry name" value="GST C-terminal domain-like"/>
    <property type="match status" value="1"/>
</dbReference>
<dbReference type="SUPFAM" id="SSF50715">
    <property type="entry name" value="Ribosomal protein L25-like"/>
    <property type="match status" value="1"/>
</dbReference>
<evidence type="ECO:0000256" key="2">
    <source>
        <dbReference type="ARBA" id="ARBA00008927"/>
    </source>
</evidence>
<dbReference type="InterPro" id="IPR011035">
    <property type="entry name" value="Ribosomal_bL25/Gln-tRNA_synth"/>
</dbReference>
<evidence type="ECO:0000256" key="10">
    <source>
        <dbReference type="ARBA" id="ARBA00023146"/>
    </source>
</evidence>
<dbReference type="InterPro" id="IPR050132">
    <property type="entry name" value="Gln/Glu-tRNA_Ligase"/>
</dbReference>
<dbReference type="FunFam" id="3.90.800.10:FF:000001">
    <property type="entry name" value="Glutamine--tRNA ligase"/>
    <property type="match status" value="1"/>
</dbReference>
<dbReference type="Gene3D" id="3.90.800.10">
    <property type="entry name" value="Glutamyl-tRNA Synthetase, Domain 3"/>
    <property type="match status" value="1"/>
</dbReference>
<evidence type="ECO:0000259" key="14">
    <source>
        <dbReference type="Pfam" id="PF00749"/>
    </source>
</evidence>
<evidence type="ECO:0000256" key="4">
    <source>
        <dbReference type="ARBA" id="ARBA00022490"/>
    </source>
</evidence>
<dbReference type="Pfam" id="PF03950">
    <property type="entry name" value="tRNA-synt_1c_C"/>
    <property type="match status" value="1"/>
</dbReference>